<dbReference type="PANTHER" id="PTHR11695:SF645">
    <property type="entry name" value="RETICULON-4-INTERACTING PROTEIN 1, MITOCHONDRIAL-LIKE PROTEIN"/>
    <property type="match status" value="1"/>
</dbReference>
<reference evidence="3" key="1">
    <citation type="submission" date="2021-03" db="EMBL/GenBank/DDBJ databases">
        <title>Chromosome level genome of the anhydrobiotic midge Polypedilum vanderplanki.</title>
        <authorList>
            <person name="Yoshida Y."/>
            <person name="Kikawada T."/>
            <person name="Gusev O."/>
        </authorList>
    </citation>
    <scope>NUCLEOTIDE SEQUENCE</scope>
    <source>
        <strain evidence="3">NIAS01</strain>
        <tissue evidence="3">Whole body or cell culture</tissue>
    </source>
</reference>
<dbReference type="InterPro" id="IPR036291">
    <property type="entry name" value="NAD(P)-bd_dom_sf"/>
</dbReference>
<dbReference type="InterPro" id="IPR020843">
    <property type="entry name" value="ER"/>
</dbReference>
<keyword evidence="1" id="KW-1133">Transmembrane helix</keyword>
<keyword evidence="1" id="KW-0472">Membrane</keyword>
<name>A0A9J6C2K9_POLVA</name>
<comment type="caution">
    <text evidence="3">The sequence shown here is derived from an EMBL/GenBank/DDBJ whole genome shotgun (WGS) entry which is preliminary data.</text>
</comment>
<dbReference type="Gene3D" id="3.90.180.10">
    <property type="entry name" value="Medium-chain alcohol dehydrogenases, catalytic domain"/>
    <property type="match status" value="1"/>
</dbReference>
<dbReference type="EMBL" id="JADBJN010000002">
    <property type="protein sequence ID" value="KAG5676412.1"/>
    <property type="molecule type" value="Genomic_DNA"/>
</dbReference>
<evidence type="ECO:0000313" key="3">
    <source>
        <dbReference type="EMBL" id="KAG5676412.1"/>
    </source>
</evidence>
<dbReference type="Proteomes" id="UP001107558">
    <property type="component" value="Chromosome 2"/>
</dbReference>
<evidence type="ECO:0000256" key="1">
    <source>
        <dbReference type="SAM" id="Phobius"/>
    </source>
</evidence>
<evidence type="ECO:0000259" key="2">
    <source>
        <dbReference type="SMART" id="SM00829"/>
    </source>
</evidence>
<accession>A0A9J6C2K9</accession>
<sequence length="487" mass="54152">MDSVKEAYVNIQVQTNMAQEATTRFIRQASDESRNMAMRVIHDPTLNELKGQAENIWQTIIEILNRMGETIKAPNLIMEQLQIIFRDEIARNNTYFVLLGLGTGIVSGCMIGIWLARKTISNPIMKSVACVCFSSTDNVTLCKTNLPHLKSNSDVLVRVRAASINRLDVEIANGYGKTLRRILQNYHTGNPELPLVVGRACSGVVENVGKDSKSGLEIGDEVWLAANFYETGLASQLVVAHESRIGRKPYLIGFEGAASLCYDGCVAIGALKEAKLSENTTLGKKVLIHDACSPVGCVLLQLIKKWGGHVVATCHQRSSPVVHALGADEIICFANDSFEPNFYEKNIEQSTFLNELLSRQDKYDIVFFTTKLNYSTKFINRFLSPRGIVVHAIEKPLPSDSYGIFMRMFYRFYVNVKSIGSKITGSSPNWADEPHLCHNNLDTLAGYINDEILNTVVDQVYNPHEAERAVAHVASDKRIGSTIITFR</sequence>
<evidence type="ECO:0000313" key="4">
    <source>
        <dbReference type="Proteomes" id="UP001107558"/>
    </source>
</evidence>
<dbReference type="PANTHER" id="PTHR11695">
    <property type="entry name" value="ALCOHOL DEHYDROGENASE RELATED"/>
    <property type="match status" value="1"/>
</dbReference>
<organism evidence="3 4">
    <name type="scientific">Polypedilum vanderplanki</name>
    <name type="common">Sleeping chironomid midge</name>
    <dbReference type="NCBI Taxonomy" id="319348"/>
    <lineage>
        <taxon>Eukaryota</taxon>
        <taxon>Metazoa</taxon>
        <taxon>Ecdysozoa</taxon>
        <taxon>Arthropoda</taxon>
        <taxon>Hexapoda</taxon>
        <taxon>Insecta</taxon>
        <taxon>Pterygota</taxon>
        <taxon>Neoptera</taxon>
        <taxon>Endopterygota</taxon>
        <taxon>Diptera</taxon>
        <taxon>Nematocera</taxon>
        <taxon>Chironomoidea</taxon>
        <taxon>Chironomidae</taxon>
        <taxon>Chironominae</taxon>
        <taxon>Polypedilum</taxon>
        <taxon>Polypedilum</taxon>
    </lineage>
</organism>
<dbReference type="AlphaFoldDB" id="A0A9J6C2K9"/>
<dbReference type="FunFam" id="3.40.50.720:FF:000906">
    <property type="entry name" value="Alcohol dehydrogenase"/>
    <property type="match status" value="1"/>
</dbReference>
<dbReference type="SMART" id="SM00829">
    <property type="entry name" value="PKS_ER"/>
    <property type="match status" value="1"/>
</dbReference>
<dbReference type="SUPFAM" id="SSF50129">
    <property type="entry name" value="GroES-like"/>
    <property type="match status" value="1"/>
</dbReference>
<dbReference type="Gene3D" id="3.40.50.720">
    <property type="entry name" value="NAD(P)-binding Rossmann-like Domain"/>
    <property type="match status" value="1"/>
</dbReference>
<dbReference type="GO" id="GO:0005739">
    <property type="term" value="C:mitochondrion"/>
    <property type="evidence" value="ECO:0007669"/>
    <property type="project" value="TreeGrafter"/>
</dbReference>
<feature type="transmembrane region" description="Helical" evidence="1">
    <location>
        <begin position="95"/>
        <end position="116"/>
    </location>
</feature>
<keyword evidence="1" id="KW-0812">Transmembrane</keyword>
<feature type="domain" description="Enoyl reductase (ER)" evidence="2">
    <location>
        <begin position="134"/>
        <end position="484"/>
    </location>
</feature>
<gene>
    <name evidence="3" type="ORF">PVAND_006250</name>
</gene>
<proteinExistence type="predicted"/>
<dbReference type="SUPFAM" id="SSF51735">
    <property type="entry name" value="NAD(P)-binding Rossmann-fold domains"/>
    <property type="match status" value="1"/>
</dbReference>
<dbReference type="InterPro" id="IPR013154">
    <property type="entry name" value="ADH-like_N"/>
</dbReference>
<dbReference type="InterPro" id="IPR050700">
    <property type="entry name" value="YIM1/Zinc_Alcohol_DH_Fams"/>
</dbReference>
<dbReference type="Pfam" id="PF08240">
    <property type="entry name" value="ADH_N"/>
    <property type="match status" value="1"/>
</dbReference>
<protein>
    <recommendedName>
        <fullName evidence="2">Enoyl reductase (ER) domain-containing protein</fullName>
    </recommendedName>
</protein>
<dbReference type="InterPro" id="IPR011032">
    <property type="entry name" value="GroES-like_sf"/>
</dbReference>
<dbReference type="GO" id="GO:0016491">
    <property type="term" value="F:oxidoreductase activity"/>
    <property type="evidence" value="ECO:0007669"/>
    <property type="project" value="InterPro"/>
</dbReference>
<keyword evidence="4" id="KW-1185">Reference proteome</keyword>
<dbReference type="OrthoDB" id="9930022at2759"/>